<dbReference type="GO" id="GO:0009847">
    <property type="term" value="P:spore germination"/>
    <property type="evidence" value="ECO:0007669"/>
    <property type="project" value="InterPro"/>
</dbReference>
<dbReference type="InterPro" id="IPR004995">
    <property type="entry name" value="Spore_Ger"/>
</dbReference>
<organism evidence="4 5">
    <name type="scientific">Candidatus Fusicatenibacter merdavium</name>
    <dbReference type="NCBI Taxonomy" id="2838600"/>
    <lineage>
        <taxon>Bacteria</taxon>
        <taxon>Bacillati</taxon>
        <taxon>Bacillota</taxon>
        <taxon>Clostridia</taxon>
        <taxon>Lachnospirales</taxon>
        <taxon>Lachnospiraceae</taxon>
        <taxon>Fusicatenibacter</taxon>
    </lineage>
</organism>
<gene>
    <name evidence="4" type="ORF">H9734_09395</name>
</gene>
<feature type="transmembrane region" description="Helical" evidence="3">
    <location>
        <begin position="288"/>
        <end position="310"/>
    </location>
</feature>
<feature type="transmembrane region" description="Helical" evidence="3">
    <location>
        <begin position="380"/>
        <end position="398"/>
    </location>
</feature>
<evidence type="ECO:0000256" key="1">
    <source>
        <dbReference type="ARBA" id="ARBA00005278"/>
    </source>
</evidence>
<dbReference type="Proteomes" id="UP000886890">
    <property type="component" value="Unassembled WGS sequence"/>
</dbReference>
<name>A0A9D1XEN2_9FIRM</name>
<dbReference type="PANTHER" id="PTHR22550">
    <property type="entry name" value="SPORE GERMINATION PROTEIN"/>
    <property type="match status" value="1"/>
</dbReference>
<dbReference type="PIRSF" id="PIRSF005690">
    <property type="entry name" value="GerBA"/>
    <property type="match status" value="1"/>
</dbReference>
<proteinExistence type="inferred from homology"/>
<dbReference type="Pfam" id="PF03323">
    <property type="entry name" value="GerA"/>
    <property type="match status" value="1"/>
</dbReference>
<protein>
    <submittedName>
        <fullName evidence="4">Spore germination protein</fullName>
    </submittedName>
</protein>
<dbReference type="GO" id="GO:0016020">
    <property type="term" value="C:membrane"/>
    <property type="evidence" value="ECO:0007669"/>
    <property type="project" value="InterPro"/>
</dbReference>
<sequence length="501" mass="55433">MACKVSSSLKKNEAWLNEQCAGCADILMHRMKLGQEMDVDALLVHIEVTVSNTLLEDSLMGRLLNRLREIPSGDLATVLDNNALGVSDAMAFGDMDQAMDALLAGNALLFLDGYPKVLKIAAKGYPSMGVQKAETEKALRGSREGFTESVKLNEALIRKRIRSTGLKIEESPLGERSNTMTALVYMEDLIYPDLLEKIRAEIRQWEIDGILDTGMLEQLCQEHWLSPFPQFETTERPDRAAMEALNGRIVLLCDNSPTALLFPTTFNDFMQAGEDRYHWFGMVTFLRILRYLAMAAALLISGCYLAVTYFHTQILPTNLLLSFAEARKGVPFPGIIEILLMELAFELIREAGIRMPGPLGGTIGIVGGLIIGDAAVSANLVSPMAVVVVAFSALSSFAIPREEFSVPFRLLKYGFIFLGGAFGIFGIVLGVYLLLGHLAGLISFGIPYLMPFVGKGLQDYRDPGDDVLRRPFRLLTLRPVFARRDQRVRMRRKGGDDVRGQ</sequence>
<evidence type="ECO:0000256" key="2">
    <source>
        <dbReference type="ARBA" id="ARBA00023136"/>
    </source>
</evidence>
<keyword evidence="3" id="KW-0812">Transmembrane</keyword>
<dbReference type="AlphaFoldDB" id="A0A9D1XEN2"/>
<reference evidence="4" key="1">
    <citation type="journal article" date="2021" name="PeerJ">
        <title>Extensive microbial diversity within the chicken gut microbiome revealed by metagenomics and culture.</title>
        <authorList>
            <person name="Gilroy R."/>
            <person name="Ravi A."/>
            <person name="Getino M."/>
            <person name="Pursley I."/>
            <person name="Horton D.L."/>
            <person name="Alikhan N.F."/>
            <person name="Baker D."/>
            <person name="Gharbi K."/>
            <person name="Hall N."/>
            <person name="Watson M."/>
            <person name="Adriaenssens E.M."/>
            <person name="Foster-Nyarko E."/>
            <person name="Jarju S."/>
            <person name="Secka A."/>
            <person name="Antonio M."/>
            <person name="Oren A."/>
            <person name="Chaudhuri R.R."/>
            <person name="La Ragione R."/>
            <person name="Hildebrand F."/>
            <person name="Pallen M.J."/>
        </authorList>
    </citation>
    <scope>NUCLEOTIDE SEQUENCE</scope>
    <source>
        <strain evidence="4">CHK183-1962</strain>
    </source>
</reference>
<evidence type="ECO:0000313" key="5">
    <source>
        <dbReference type="Proteomes" id="UP000886890"/>
    </source>
</evidence>
<dbReference type="PANTHER" id="PTHR22550:SF5">
    <property type="entry name" value="LEUCINE ZIPPER PROTEIN 4"/>
    <property type="match status" value="1"/>
</dbReference>
<comment type="similarity">
    <text evidence="1">Belongs to the GerABKA family.</text>
</comment>
<evidence type="ECO:0000313" key="4">
    <source>
        <dbReference type="EMBL" id="HIX77790.1"/>
    </source>
</evidence>
<comment type="caution">
    <text evidence="4">The sequence shown here is derived from an EMBL/GenBank/DDBJ whole genome shotgun (WGS) entry which is preliminary data.</text>
</comment>
<keyword evidence="2 3" id="KW-0472">Membrane</keyword>
<reference evidence="4" key="2">
    <citation type="submission" date="2021-04" db="EMBL/GenBank/DDBJ databases">
        <authorList>
            <person name="Gilroy R."/>
        </authorList>
    </citation>
    <scope>NUCLEOTIDE SEQUENCE</scope>
    <source>
        <strain evidence="4">CHK183-1962</strain>
    </source>
</reference>
<dbReference type="InterPro" id="IPR050768">
    <property type="entry name" value="UPF0353/GerABKA_families"/>
</dbReference>
<evidence type="ECO:0000256" key="3">
    <source>
        <dbReference type="SAM" id="Phobius"/>
    </source>
</evidence>
<dbReference type="EMBL" id="DXEK01000157">
    <property type="protein sequence ID" value="HIX77790.1"/>
    <property type="molecule type" value="Genomic_DNA"/>
</dbReference>
<keyword evidence="3" id="KW-1133">Transmembrane helix</keyword>
<feature type="transmembrane region" description="Helical" evidence="3">
    <location>
        <begin position="410"/>
        <end position="428"/>
    </location>
</feature>
<feature type="transmembrane region" description="Helical" evidence="3">
    <location>
        <begin position="355"/>
        <end position="374"/>
    </location>
</feature>
<accession>A0A9D1XEN2</accession>